<evidence type="ECO:0000313" key="2">
    <source>
        <dbReference type="EMBL" id="VDN24593.1"/>
    </source>
</evidence>
<gene>
    <name evidence="2" type="ORF">CGOC_LOCUS9872</name>
</gene>
<evidence type="ECO:0000256" key="1">
    <source>
        <dbReference type="SAM" id="MobiDB-lite"/>
    </source>
</evidence>
<dbReference type="Proteomes" id="UP000271889">
    <property type="component" value="Unassembled WGS sequence"/>
</dbReference>
<dbReference type="OrthoDB" id="10355552at2759"/>
<feature type="compositionally biased region" description="Low complexity" evidence="1">
    <location>
        <begin position="1"/>
        <end position="20"/>
    </location>
</feature>
<evidence type="ECO:0000313" key="3">
    <source>
        <dbReference type="Proteomes" id="UP000271889"/>
    </source>
</evidence>
<sequence>MSSVQSSRPASSSPAPQQSPNVPPPSAVNGHSRNEASDADRLSLGNGEVPFIQTPQTDGLMEALPKLGLELSHVVMFVNAYNHNCSVSSYD</sequence>
<dbReference type="AlphaFoldDB" id="A0A3P7MLT7"/>
<organism evidence="2 3">
    <name type="scientific">Cylicostephanus goldi</name>
    <name type="common">Nematode worm</name>
    <dbReference type="NCBI Taxonomy" id="71465"/>
    <lineage>
        <taxon>Eukaryota</taxon>
        <taxon>Metazoa</taxon>
        <taxon>Ecdysozoa</taxon>
        <taxon>Nematoda</taxon>
        <taxon>Chromadorea</taxon>
        <taxon>Rhabditida</taxon>
        <taxon>Rhabditina</taxon>
        <taxon>Rhabditomorpha</taxon>
        <taxon>Strongyloidea</taxon>
        <taxon>Strongylidae</taxon>
        <taxon>Cylicostephanus</taxon>
    </lineage>
</organism>
<dbReference type="EMBL" id="UYRV01108710">
    <property type="protein sequence ID" value="VDN24593.1"/>
    <property type="molecule type" value="Genomic_DNA"/>
</dbReference>
<protein>
    <submittedName>
        <fullName evidence="2">Uncharacterized protein</fullName>
    </submittedName>
</protein>
<name>A0A3P7MLT7_CYLGO</name>
<feature type="region of interest" description="Disordered" evidence="1">
    <location>
        <begin position="1"/>
        <end position="53"/>
    </location>
</feature>
<feature type="compositionally biased region" description="Basic and acidic residues" evidence="1">
    <location>
        <begin position="32"/>
        <end position="41"/>
    </location>
</feature>
<reference evidence="2 3" key="1">
    <citation type="submission" date="2018-11" db="EMBL/GenBank/DDBJ databases">
        <authorList>
            <consortium name="Pathogen Informatics"/>
        </authorList>
    </citation>
    <scope>NUCLEOTIDE SEQUENCE [LARGE SCALE GENOMIC DNA]</scope>
</reference>
<proteinExistence type="predicted"/>
<keyword evidence="3" id="KW-1185">Reference proteome</keyword>
<accession>A0A3P7MLT7</accession>